<dbReference type="EMBL" id="LBDA02000003">
    <property type="protein sequence ID" value="OIK29434.1"/>
    <property type="molecule type" value="Genomic_DNA"/>
</dbReference>
<gene>
    <name evidence="2" type="ORF">VT52_001565</name>
</gene>
<organism evidence="2 3">
    <name type="scientific">Streptomyces malaysiense</name>
    <dbReference type="NCBI Taxonomy" id="1428626"/>
    <lineage>
        <taxon>Bacteria</taxon>
        <taxon>Bacillati</taxon>
        <taxon>Actinomycetota</taxon>
        <taxon>Actinomycetes</taxon>
        <taxon>Kitasatosporales</taxon>
        <taxon>Streptomycetaceae</taxon>
        <taxon>Streptomyces</taxon>
    </lineage>
</organism>
<reference evidence="2" key="1">
    <citation type="submission" date="2016-10" db="EMBL/GenBank/DDBJ databases">
        <title>Genome sequence of Streptomyces malaysiense MUSC 136.</title>
        <authorList>
            <person name="Lee L.-H."/>
            <person name="Ser H.-L."/>
        </authorList>
    </citation>
    <scope>NUCLEOTIDE SEQUENCE [LARGE SCALE GENOMIC DNA]</scope>
    <source>
        <strain evidence="2">MUSC 136</strain>
    </source>
</reference>
<evidence type="ECO:0000313" key="2">
    <source>
        <dbReference type="EMBL" id="OIK29434.1"/>
    </source>
</evidence>
<proteinExistence type="predicted"/>
<feature type="region of interest" description="Disordered" evidence="1">
    <location>
        <begin position="1"/>
        <end position="24"/>
    </location>
</feature>
<evidence type="ECO:0000256" key="1">
    <source>
        <dbReference type="SAM" id="MobiDB-lite"/>
    </source>
</evidence>
<name>A0A1J4Q8S5_9ACTN</name>
<dbReference type="AlphaFoldDB" id="A0A1J4Q8S5"/>
<feature type="region of interest" description="Disordered" evidence="1">
    <location>
        <begin position="51"/>
        <end position="86"/>
    </location>
</feature>
<dbReference type="Proteomes" id="UP000034838">
    <property type="component" value="Unassembled WGS sequence"/>
</dbReference>
<keyword evidence="3" id="KW-1185">Reference proteome</keyword>
<accession>A0A1J4Q8S5</accession>
<protein>
    <submittedName>
        <fullName evidence="2">Uncharacterized protein</fullName>
    </submittedName>
</protein>
<comment type="caution">
    <text evidence="2">The sequence shown here is derived from an EMBL/GenBank/DDBJ whole genome shotgun (WGS) entry which is preliminary data.</text>
</comment>
<evidence type="ECO:0000313" key="3">
    <source>
        <dbReference type="Proteomes" id="UP000034838"/>
    </source>
</evidence>
<sequence>MARVPARYGGRELISAGAATGRGDQRRAGLVGQAGRARLIGLRAPVARPATVRAAGFGPAARVRPEPRPPRWRQPTVRRNGPASTP</sequence>